<dbReference type="PANTHER" id="PTHR36978">
    <property type="entry name" value="P-LOOP CONTAINING NUCLEOTIDE TRIPHOSPHATE HYDROLASE"/>
    <property type="match status" value="1"/>
</dbReference>
<dbReference type="Pfam" id="PF17784">
    <property type="entry name" value="Sulfotransfer_4"/>
    <property type="match status" value="1"/>
</dbReference>
<feature type="compositionally biased region" description="Polar residues" evidence="1">
    <location>
        <begin position="135"/>
        <end position="157"/>
    </location>
</feature>
<dbReference type="Gene3D" id="3.40.50.300">
    <property type="entry name" value="P-loop containing nucleotide triphosphate hydrolases"/>
    <property type="match status" value="3"/>
</dbReference>
<dbReference type="Proteomes" id="UP001516023">
    <property type="component" value="Unassembled WGS sequence"/>
</dbReference>
<evidence type="ECO:0000256" key="2">
    <source>
        <dbReference type="SAM" id="Phobius"/>
    </source>
</evidence>
<evidence type="ECO:0008006" key="5">
    <source>
        <dbReference type="Google" id="ProtNLM"/>
    </source>
</evidence>
<dbReference type="InterPro" id="IPR027417">
    <property type="entry name" value="P-loop_NTPase"/>
</dbReference>
<feature type="compositionally biased region" description="Basic residues" evidence="1">
    <location>
        <begin position="87"/>
        <end position="102"/>
    </location>
</feature>
<dbReference type="PANTHER" id="PTHR36978:SF4">
    <property type="entry name" value="P-LOOP CONTAINING NUCLEOSIDE TRIPHOSPHATE HYDROLASE PROTEIN"/>
    <property type="match status" value="1"/>
</dbReference>
<evidence type="ECO:0000313" key="4">
    <source>
        <dbReference type="Proteomes" id="UP001516023"/>
    </source>
</evidence>
<feature type="transmembrane region" description="Helical" evidence="2">
    <location>
        <begin position="35"/>
        <end position="55"/>
    </location>
</feature>
<keyword evidence="2" id="KW-1133">Transmembrane helix</keyword>
<protein>
    <recommendedName>
        <fullName evidence="5">Sulfotransferase domain-containing protein</fullName>
    </recommendedName>
</protein>
<feature type="region of interest" description="Disordered" evidence="1">
    <location>
        <begin position="741"/>
        <end position="763"/>
    </location>
</feature>
<evidence type="ECO:0000256" key="1">
    <source>
        <dbReference type="SAM" id="MobiDB-lite"/>
    </source>
</evidence>
<feature type="compositionally biased region" description="Low complexity" evidence="1">
    <location>
        <begin position="741"/>
        <end position="750"/>
    </location>
</feature>
<keyword evidence="2" id="KW-0472">Membrane</keyword>
<dbReference type="EMBL" id="JABMIG020000014">
    <property type="protein sequence ID" value="KAL3803385.1"/>
    <property type="molecule type" value="Genomic_DNA"/>
</dbReference>
<evidence type="ECO:0000313" key="3">
    <source>
        <dbReference type="EMBL" id="KAL3803385.1"/>
    </source>
</evidence>
<dbReference type="SUPFAM" id="SSF52540">
    <property type="entry name" value="P-loop containing nucleoside triphosphate hydrolases"/>
    <property type="match status" value="3"/>
</dbReference>
<accession>A0ABD3QZ18</accession>
<reference evidence="3 4" key="1">
    <citation type="journal article" date="2020" name="G3 (Bethesda)">
        <title>Improved Reference Genome for Cyclotella cryptica CCMP332, a Model for Cell Wall Morphogenesis, Salinity Adaptation, and Lipid Production in Diatoms (Bacillariophyta).</title>
        <authorList>
            <person name="Roberts W.R."/>
            <person name="Downey K.M."/>
            <person name="Ruck E.C."/>
            <person name="Traller J.C."/>
            <person name="Alverson A.J."/>
        </authorList>
    </citation>
    <scope>NUCLEOTIDE SEQUENCE [LARGE SCALE GENOMIC DNA]</scope>
    <source>
        <strain evidence="3 4">CCMP332</strain>
    </source>
</reference>
<sequence length="1030" mass="116933">MRQNENNTAATVSLPPPLFTKTSNINNTSQKRRKISIATLRLFALIFTCSLLLVVDQILRLGSLNGNGISTSDSEAATHGIPEQGSKRRRRQQQQKQLKKKEKLPWSLPEEGADFHSSQQFMTNYKQHQQHRLATVQQQNQQDLHSNNDNSSNATTRLPTPIFVLNLPKSGTETSRDYFACGGYQSSHTYVGKTRIGTCLLDNYRRHTSNLLSTSSSSSITRLDRRTNTTQPLQGCNQITKKHYLPKTDPRYGKNVTIQVYSDMGTPNPTCYYPTLHDGGLEYLYEYYPNATWVLFVRDARDWYESMLRWYDGSLLQQWRDACGFLPGGSSNNGEGVGEGEKEHWIGFYQRHTEKIRRFVTEHSSLTYIEVELEDAKNMIGDYTGIDAKCWRHCLPGRDDDDKCVEIGETRNETMMQKKNKKEKQGLGTFKKALDRKVTKAVVQNSTAKVDTSPPLPWSVPKVPPIRKSASEFMKELSELKRMHQIALPWENNQAPSHSKNKKKKLMLPTPIFILNLPKSGTQTLTEYFKCGNIESSHTYVRMTRTGHCLRENYLADTASNATVGVDPLHGCNEITKKYHTARAHPDFGKNVTVQTYSDIGTPYPGRCFYSSVNDGGLEHIYKYYPNATIMLLTREVDSWYSSMTKWNEGRLLKAWRHRCAFRGALGDGSKDDWIDFYHAHTEKIRNFAREHLTMTYVEMELEDAPSMIEYYTGVDSECFQHCLPGKKHHEMCKPVGGYNASDSSNVSGDDSSDRNDLSGGQSVSKTLVKREKVVVDNSPPLPWSLPKVPGNRKTSKEFMEELGALKHAQKIPLPWEASALDSKLKLPTPIFILNLPKSGTQTLTEYFKCGNIESSHTYVRLTRTGDCLRDNYLADATSNDTSGISALLIPGRCFYSSVNDGGLEHIYKYHPNATIMLLTREVNAWYSSVEKWNAGSLLKKWKNRCGFHGSIGDGSKDDWIDFYHAHTEKIRNFAREHLTMTYVEMELEDAPSMIEYYTGVDSECFQHCLPGKKSGQACKPLPKQGISKK</sequence>
<keyword evidence="4" id="KW-1185">Reference proteome</keyword>
<proteinExistence type="predicted"/>
<gene>
    <name evidence="3" type="ORF">HJC23_009349</name>
</gene>
<keyword evidence="2" id="KW-0812">Transmembrane</keyword>
<comment type="caution">
    <text evidence="3">The sequence shown here is derived from an EMBL/GenBank/DDBJ whole genome shotgun (WGS) entry which is preliminary data.</text>
</comment>
<feature type="region of interest" description="Disordered" evidence="1">
    <location>
        <begin position="126"/>
        <end position="157"/>
    </location>
</feature>
<dbReference type="AlphaFoldDB" id="A0ABD3QZ18"/>
<feature type="region of interest" description="Disordered" evidence="1">
    <location>
        <begin position="68"/>
        <end position="109"/>
    </location>
</feature>
<organism evidence="3 4">
    <name type="scientific">Cyclotella cryptica</name>
    <dbReference type="NCBI Taxonomy" id="29204"/>
    <lineage>
        <taxon>Eukaryota</taxon>
        <taxon>Sar</taxon>
        <taxon>Stramenopiles</taxon>
        <taxon>Ochrophyta</taxon>
        <taxon>Bacillariophyta</taxon>
        <taxon>Coscinodiscophyceae</taxon>
        <taxon>Thalassiosirophycidae</taxon>
        <taxon>Stephanodiscales</taxon>
        <taxon>Stephanodiscaceae</taxon>
        <taxon>Cyclotella</taxon>
    </lineage>
</organism>
<name>A0ABD3QZ18_9STRA</name>
<dbReference type="InterPro" id="IPR040632">
    <property type="entry name" value="Sulfotransfer_4"/>
</dbReference>